<dbReference type="PRINTS" id="PR00105">
    <property type="entry name" value="C5METTRFRASE"/>
</dbReference>
<comment type="caution">
    <text evidence="9">The sequence shown here is derived from an EMBL/GenBank/DDBJ whole genome shotgun (WGS) entry which is preliminary data.</text>
</comment>
<evidence type="ECO:0000256" key="8">
    <source>
        <dbReference type="RuleBase" id="RU000417"/>
    </source>
</evidence>
<reference evidence="10" key="1">
    <citation type="journal article" date="2019" name="Int. J. Syst. Evol. Microbiol.">
        <title>The Global Catalogue of Microorganisms (GCM) 10K type strain sequencing project: providing services to taxonomists for standard genome sequencing and annotation.</title>
        <authorList>
            <consortium name="The Broad Institute Genomics Platform"/>
            <consortium name="The Broad Institute Genome Sequencing Center for Infectious Disease"/>
            <person name="Wu L."/>
            <person name="Ma J."/>
        </authorList>
    </citation>
    <scope>NUCLEOTIDE SEQUENCE [LARGE SCALE GENOMIC DNA]</scope>
    <source>
        <strain evidence="10">JCM 19635</strain>
    </source>
</reference>
<name>A0ABW2U6C3_9BACT</name>
<dbReference type="NCBIfam" id="TIGR00675">
    <property type="entry name" value="dcm"/>
    <property type="match status" value="1"/>
</dbReference>
<dbReference type="PROSITE" id="PS00094">
    <property type="entry name" value="C5_MTASE_1"/>
    <property type="match status" value="1"/>
</dbReference>
<evidence type="ECO:0000256" key="5">
    <source>
        <dbReference type="ARBA" id="ARBA00047422"/>
    </source>
</evidence>
<keyword evidence="10" id="KW-1185">Reference proteome</keyword>
<comment type="similarity">
    <text evidence="6 7">Belongs to the class I-like SAM-binding methyltransferase superfamily. C5-methyltransferase family.</text>
</comment>
<dbReference type="RefSeq" id="WP_380206069.1">
    <property type="nucleotide sequence ID" value="NZ_JBHTEK010000001.1"/>
</dbReference>
<keyword evidence="1 6" id="KW-0489">Methyltransferase</keyword>
<dbReference type="InterPro" id="IPR050750">
    <property type="entry name" value="C5-MTase"/>
</dbReference>
<dbReference type="PANTHER" id="PTHR46098">
    <property type="entry name" value="TRNA (CYTOSINE(38)-C(5))-METHYLTRANSFERASE"/>
    <property type="match status" value="1"/>
</dbReference>
<evidence type="ECO:0000256" key="6">
    <source>
        <dbReference type="PROSITE-ProRule" id="PRU01016"/>
    </source>
</evidence>
<evidence type="ECO:0000313" key="9">
    <source>
        <dbReference type="EMBL" id="MFC7669000.1"/>
    </source>
</evidence>
<keyword evidence="2 6" id="KW-0808">Transferase</keyword>
<evidence type="ECO:0000256" key="2">
    <source>
        <dbReference type="ARBA" id="ARBA00022679"/>
    </source>
</evidence>
<gene>
    <name evidence="9" type="ORF">ACFQT0_17815</name>
</gene>
<comment type="catalytic activity">
    <reaction evidence="5 8">
        <text>a 2'-deoxycytidine in DNA + S-adenosyl-L-methionine = a 5-methyl-2'-deoxycytidine in DNA + S-adenosyl-L-homocysteine + H(+)</text>
        <dbReference type="Rhea" id="RHEA:13681"/>
        <dbReference type="Rhea" id="RHEA-COMP:11369"/>
        <dbReference type="Rhea" id="RHEA-COMP:11370"/>
        <dbReference type="ChEBI" id="CHEBI:15378"/>
        <dbReference type="ChEBI" id="CHEBI:57856"/>
        <dbReference type="ChEBI" id="CHEBI:59789"/>
        <dbReference type="ChEBI" id="CHEBI:85452"/>
        <dbReference type="ChEBI" id="CHEBI:85454"/>
        <dbReference type="EC" id="2.1.1.37"/>
    </reaction>
</comment>
<dbReference type="PANTHER" id="PTHR46098:SF1">
    <property type="entry name" value="TRNA (CYTOSINE(38)-C(5))-METHYLTRANSFERASE"/>
    <property type="match status" value="1"/>
</dbReference>
<dbReference type="Gene3D" id="3.40.50.150">
    <property type="entry name" value="Vaccinia Virus protein VP39"/>
    <property type="match status" value="1"/>
</dbReference>
<keyword evidence="3 6" id="KW-0949">S-adenosyl-L-methionine</keyword>
<dbReference type="EC" id="2.1.1.37" evidence="8"/>
<dbReference type="SUPFAM" id="SSF53335">
    <property type="entry name" value="S-adenosyl-L-methionine-dependent methyltransferases"/>
    <property type="match status" value="1"/>
</dbReference>
<dbReference type="EMBL" id="JBHTEK010000001">
    <property type="protein sequence ID" value="MFC7669000.1"/>
    <property type="molecule type" value="Genomic_DNA"/>
</dbReference>
<dbReference type="Proteomes" id="UP001596513">
    <property type="component" value="Unassembled WGS sequence"/>
</dbReference>
<dbReference type="GO" id="GO:0003886">
    <property type="term" value="F:DNA (cytosine-5-)-methyltransferase activity"/>
    <property type="evidence" value="ECO:0007669"/>
    <property type="project" value="UniProtKB-EC"/>
</dbReference>
<keyword evidence="4" id="KW-0680">Restriction system</keyword>
<evidence type="ECO:0000256" key="7">
    <source>
        <dbReference type="RuleBase" id="RU000416"/>
    </source>
</evidence>
<dbReference type="Pfam" id="PF00145">
    <property type="entry name" value="DNA_methylase"/>
    <property type="match status" value="1"/>
</dbReference>
<dbReference type="InterPro" id="IPR029063">
    <property type="entry name" value="SAM-dependent_MTases_sf"/>
</dbReference>
<proteinExistence type="inferred from homology"/>
<dbReference type="GO" id="GO:0032259">
    <property type="term" value="P:methylation"/>
    <property type="evidence" value="ECO:0007669"/>
    <property type="project" value="UniProtKB-KW"/>
</dbReference>
<evidence type="ECO:0000256" key="3">
    <source>
        <dbReference type="ARBA" id="ARBA00022691"/>
    </source>
</evidence>
<evidence type="ECO:0000256" key="1">
    <source>
        <dbReference type="ARBA" id="ARBA00022603"/>
    </source>
</evidence>
<protein>
    <recommendedName>
        <fullName evidence="8">Cytosine-specific methyltransferase</fullName>
        <ecNumber evidence="8">2.1.1.37</ecNumber>
    </recommendedName>
</protein>
<organism evidence="9 10">
    <name type="scientific">Hymenobacter humi</name>
    <dbReference type="NCBI Taxonomy" id="1411620"/>
    <lineage>
        <taxon>Bacteria</taxon>
        <taxon>Pseudomonadati</taxon>
        <taxon>Bacteroidota</taxon>
        <taxon>Cytophagia</taxon>
        <taxon>Cytophagales</taxon>
        <taxon>Hymenobacteraceae</taxon>
        <taxon>Hymenobacter</taxon>
    </lineage>
</organism>
<dbReference type="InterPro" id="IPR001525">
    <property type="entry name" value="C5_MeTfrase"/>
</dbReference>
<accession>A0ABW2U6C3</accession>
<feature type="active site" evidence="6">
    <location>
        <position position="21"/>
    </location>
</feature>
<dbReference type="InterPro" id="IPR018117">
    <property type="entry name" value="C5_DNA_meth_AS"/>
</dbReference>
<dbReference type="PROSITE" id="PS51679">
    <property type="entry name" value="SAM_MT_C5"/>
    <property type="match status" value="1"/>
</dbReference>
<sequence>MREVNVHDIPAHDMLCAGFPCQPFSKAGAQAGMKDEVRGNLFNEIMRIVKHHQPTYLLLENVANLLKHDKQNTWRVIKAALEDAGYEVDHKILSPHQFGVPQLRQRMFIVAARRTNGGLSEFVWPETESQANMSVHSILDDTPDETRALTDREIEAIAVWQEFLDCLPEDAPLPSFPIWATEYKATYPFETEVPGMLKRKELGRYKGVFGKKLNGKKAKQHKRIPTYARGEAAFPKWKQQFIASNRAFFERYRHELKPVMKKIRKLPFSWQKFEWNCKGAPGILTS</sequence>
<evidence type="ECO:0000256" key="4">
    <source>
        <dbReference type="ARBA" id="ARBA00022747"/>
    </source>
</evidence>
<evidence type="ECO:0000313" key="10">
    <source>
        <dbReference type="Proteomes" id="UP001596513"/>
    </source>
</evidence>